<reference evidence="5" key="1">
    <citation type="submission" date="2005-08" db="EMBL/GenBank/DDBJ databases">
        <title>Complete sequence of chromosome 2 of Ralstonia eutropha JMP134.</title>
        <authorList>
            <person name="Copeland A."/>
            <person name="Lucas S."/>
            <person name="Lapidus A."/>
            <person name="Barry K."/>
            <person name="Detter J.C."/>
            <person name="Glavina T."/>
            <person name="Hammon N."/>
            <person name="Israni S."/>
            <person name="Pitluck S."/>
            <person name="Goltsman E."/>
            <person name="Martinez M."/>
            <person name="Schmutz J."/>
            <person name="Larimer F."/>
            <person name="Land M."/>
            <person name="Lykidis A."/>
            <person name="Richardson P."/>
        </authorList>
    </citation>
    <scope>NUCLEOTIDE SEQUENCE [LARGE SCALE GENOMIC DNA]</scope>
    <source>
        <strain evidence="5">JMP134</strain>
    </source>
</reference>
<dbReference type="InterPro" id="IPR036390">
    <property type="entry name" value="WH_DNA-bd_sf"/>
</dbReference>
<organism evidence="5">
    <name type="scientific">Cupriavidus pinatubonensis (strain JMP 134 / LMG 1197)</name>
    <name type="common">Cupriavidus necator (strain JMP 134)</name>
    <dbReference type="NCBI Taxonomy" id="264198"/>
    <lineage>
        <taxon>Bacteria</taxon>
        <taxon>Pseudomonadati</taxon>
        <taxon>Pseudomonadota</taxon>
        <taxon>Betaproteobacteria</taxon>
        <taxon>Burkholderiales</taxon>
        <taxon>Burkholderiaceae</taxon>
        <taxon>Cupriavidus</taxon>
    </lineage>
</organism>
<dbReference type="STRING" id="264198.Reut_B5564"/>
<dbReference type="PROSITE" id="PS01117">
    <property type="entry name" value="HTH_MARR_1"/>
    <property type="match status" value="1"/>
</dbReference>
<dbReference type="GO" id="GO:0003700">
    <property type="term" value="F:DNA-binding transcription factor activity"/>
    <property type="evidence" value="ECO:0007669"/>
    <property type="project" value="InterPro"/>
</dbReference>
<dbReference type="eggNOG" id="COG1846">
    <property type="taxonomic scope" value="Bacteria"/>
</dbReference>
<proteinExistence type="predicted"/>
<dbReference type="AlphaFoldDB" id="Q46PM5"/>
<accession>Q46PM5</accession>
<sequence>MKSSVPLSCGADASLAMSFEQRMDRYCAAHPDAPRDLILASRLLLRTARLLRDHINRSLAQFDLDLNQYLVLSMLAVDEGQPSMPSELSATIDATRTQMTRLVDGLEARSLVRRQASEQDRRSLELTLTPAGRRLLERALPLVHAAYAEVWAPVGENALASSTRVLNRLHQSLLALQP</sequence>
<dbReference type="PANTHER" id="PTHR33164">
    <property type="entry name" value="TRANSCRIPTIONAL REGULATOR, MARR FAMILY"/>
    <property type="match status" value="1"/>
</dbReference>
<evidence type="ECO:0000256" key="3">
    <source>
        <dbReference type="ARBA" id="ARBA00023163"/>
    </source>
</evidence>
<keyword evidence="3" id="KW-0804">Transcription</keyword>
<dbReference type="GO" id="GO:0006950">
    <property type="term" value="P:response to stress"/>
    <property type="evidence" value="ECO:0007669"/>
    <property type="project" value="TreeGrafter"/>
</dbReference>
<dbReference type="InterPro" id="IPR036388">
    <property type="entry name" value="WH-like_DNA-bd_sf"/>
</dbReference>
<dbReference type="PRINTS" id="PR00598">
    <property type="entry name" value="HTHMARR"/>
</dbReference>
<dbReference type="HOGENOM" id="CLU_083287_27_3_4"/>
<dbReference type="GO" id="GO:0003677">
    <property type="term" value="F:DNA binding"/>
    <property type="evidence" value="ECO:0007669"/>
    <property type="project" value="UniProtKB-KW"/>
</dbReference>
<dbReference type="EMBL" id="CP000091">
    <property type="protein sequence ID" value="AAZ64909.1"/>
    <property type="molecule type" value="Genomic_DNA"/>
</dbReference>
<gene>
    <name evidence="5" type="ordered locus">Reut_B5564</name>
</gene>
<evidence type="ECO:0000256" key="1">
    <source>
        <dbReference type="ARBA" id="ARBA00023015"/>
    </source>
</evidence>
<dbReference type="SMART" id="SM00347">
    <property type="entry name" value="HTH_MARR"/>
    <property type="match status" value="1"/>
</dbReference>
<evidence type="ECO:0000259" key="4">
    <source>
        <dbReference type="PROSITE" id="PS50995"/>
    </source>
</evidence>
<protein>
    <submittedName>
        <fullName evidence="5">Regulatory protein, MarR</fullName>
    </submittedName>
</protein>
<dbReference type="InterPro" id="IPR000835">
    <property type="entry name" value="HTH_MarR-typ"/>
</dbReference>
<evidence type="ECO:0000256" key="2">
    <source>
        <dbReference type="ARBA" id="ARBA00023125"/>
    </source>
</evidence>
<dbReference type="PROSITE" id="PS50995">
    <property type="entry name" value="HTH_MARR_2"/>
    <property type="match status" value="1"/>
</dbReference>
<dbReference type="InterPro" id="IPR023187">
    <property type="entry name" value="Tscrpt_reg_MarR-type_CS"/>
</dbReference>
<dbReference type="SUPFAM" id="SSF46785">
    <property type="entry name" value="Winged helix' DNA-binding domain"/>
    <property type="match status" value="1"/>
</dbReference>
<keyword evidence="1" id="KW-0805">Transcription regulation</keyword>
<dbReference type="InterPro" id="IPR039422">
    <property type="entry name" value="MarR/SlyA-like"/>
</dbReference>
<keyword evidence="2" id="KW-0238">DNA-binding</keyword>
<feature type="domain" description="HTH marR-type" evidence="4">
    <location>
        <begin position="37"/>
        <end position="171"/>
    </location>
</feature>
<dbReference type="Pfam" id="PF12802">
    <property type="entry name" value="MarR_2"/>
    <property type="match status" value="1"/>
</dbReference>
<name>Q46PM5_CUPPJ</name>
<dbReference type="PANTHER" id="PTHR33164:SF43">
    <property type="entry name" value="HTH-TYPE TRANSCRIPTIONAL REPRESSOR YETL"/>
    <property type="match status" value="1"/>
</dbReference>
<evidence type="ECO:0000313" key="5">
    <source>
        <dbReference type="EMBL" id="AAZ64909.1"/>
    </source>
</evidence>
<dbReference type="Gene3D" id="1.10.10.10">
    <property type="entry name" value="Winged helix-like DNA-binding domain superfamily/Winged helix DNA-binding domain"/>
    <property type="match status" value="1"/>
</dbReference>
<dbReference type="KEGG" id="reu:Reut_B5564"/>